<evidence type="ECO:0000259" key="1">
    <source>
        <dbReference type="Pfam" id="PF24348"/>
    </source>
</evidence>
<protein>
    <recommendedName>
        <fullName evidence="1">DUF7508 domain-containing protein</fullName>
    </recommendedName>
</protein>
<dbReference type="STRING" id="797209.GCA_000376445_00829"/>
<dbReference type="Proteomes" id="UP000184203">
    <property type="component" value="Unassembled WGS sequence"/>
</dbReference>
<dbReference type="EMBL" id="FRAN01000001">
    <property type="protein sequence ID" value="SHJ96839.1"/>
    <property type="molecule type" value="Genomic_DNA"/>
</dbReference>
<gene>
    <name evidence="3" type="ORF">SAMN05444342_0107</name>
    <name evidence="2" type="ORF">ZOD2009_12612</name>
</gene>
<name>E7QUN8_HALPU</name>
<reference evidence="5" key="3">
    <citation type="submission" date="2016-11" db="EMBL/GenBank/DDBJ databases">
        <authorList>
            <person name="Varghese N."/>
            <person name="Submissions S."/>
        </authorList>
    </citation>
    <scope>NUCLEOTIDE SEQUENCE [LARGE SCALE GENOMIC DNA]</scope>
    <source>
        <strain evidence="5">DX253</strain>
    </source>
</reference>
<dbReference type="eggNOG" id="arCOG08959">
    <property type="taxonomic scope" value="Archaea"/>
</dbReference>
<evidence type="ECO:0000313" key="5">
    <source>
        <dbReference type="Proteomes" id="UP000184203"/>
    </source>
</evidence>
<evidence type="ECO:0000313" key="3">
    <source>
        <dbReference type="EMBL" id="SHJ96839.1"/>
    </source>
</evidence>
<evidence type="ECO:0000313" key="2">
    <source>
        <dbReference type="EMBL" id="EFW91695.1"/>
    </source>
</evidence>
<evidence type="ECO:0000313" key="4">
    <source>
        <dbReference type="Proteomes" id="UP000003751"/>
    </source>
</evidence>
<accession>E7QUN8</accession>
<dbReference type="AlphaFoldDB" id="E7QUN8"/>
<dbReference type="OrthoDB" id="103534at2157"/>
<reference evidence="3" key="2">
    <citation type="submission" date="2016-11" db="EMBL/GenBank/DDBJ databases">
        <authorList>
            <person name="Jaros S."/>
            <person name="Januszkiewicz K."/>
            <person name="Wedrychowicz H."/>
        </authorList>
    </citation>
    <scope>NUCLEOTIDE SEQUENCE [LARGE SCALE GENOMIC DNA]</scope>
    <source>
        <strain evidence="3">DX253</strain>
    </source>
</reference>
<dbReference type="EMBL" id="AEMG01000012">
    <property type="protein sequence ID" value="EFW91695.1"/>
    <property type="molecule type" value="Genomic_DNA"/>
</dbReference>
<reference evidence="2 4" key="1">
    <citation type="journal article" date="2014" name="ISME J.">
        <title>Trehalose/2-sulfotrehalose biosynthesis and glycine-betaine uptake are widely spread mechanisms for osmoadaptation in the Halobacteriales.</title>
        <authorList>
            <person name="Youssef N.H."/>
            <person name="Savage-Ashlock K.N."/>
            <person name="McCully A.L."/>
            <person name="Luedtke B."/>
            <person name="Shaw E.I."/>
            <person name="Hoff W.D."/>
            <person name="Elshahed M.S."/>
        </authorList>
    </citation>
    <scope>NUCLEOTIDE SEQUENCE [LARGE SCALE GENOMIC DNA]</scope>
    <source>
        <strain evidence="2 4">DX253</strain>
    </source>
</reference>
<proteinExistence type="predicted"/>
<dbReference type="Proteomes" id="UP000003751">
    <property type="component" value="Unassembled WGS sequence"/>
</dbReference>
<keyword evidence="5" id="KW-1185">Reference proteome</keyword>
<dbReference type="InterPro" id="IPR055930">
    <property type="entry name" value="DUF7508"/>
</dbReference>
<dbReference type="RefSeq" id="WP_007980318.1">
    <property type="nucleotide sequence ID" value="NZ_AEMG01000012.1"/>
</dbReference>
<feature type="domain" description="DUF7508" evidence="1">
    <location>
        <begin position="1"/>
        <end position="78"/>
    </location>
</feature>
<dbReference type="Pfam" id="PF24348">
    <property type="entry name" value="DUF7508"/>
    <property type="match status" value="1"/>
</dbReference>
<dbReference type="PATRIC" id="fig|797209.4.peg.2481"/>
<organism evidence="2 4">
    <name type="scientific">Haladaptatus paucihalophilus DX253</name>
    <dbReference type="NCBI Taxonomy" id="797209"/>
    <lineage>
        <taxon>Archaea</taxon>
        <taxon>Methanobacteriati</taxon>
        <taxon>Methanobacteriota</taxon>
        <taxon>Stenosarchaea group</taxon>
        <taxon>Halobacteria</taxon>
        <taxon>Halobacteriales</taxon>
        <taxon>Haladaptataceae</taxon>
        <taxon>Haladaptatus</taxon>
    </lineage>
</organism>
<sequence>MPLAKRWLELDRGTVARAPERWAMYELGTDGEVLEIGVGVLRDELKTALTYGDAEQVRWETCQSREGAEELAAEHRERAGLD</sequence>